<gene>
    <name evidence="2" type="ORF">ENV54_11000</name>
</gene>
<dbReference type="EMBL" id="DTGT01000358">
    <property type="protein sequence ID" value="HGH61812.1"/>
    <property type="molecule type" value="Genomic_DNA"/>
</dbReference>
<accession>A0A7C4EV81</accession>
<feature type="region of interest" description="Disordered" evidence="1">
    <location>
        <begin position="1"/>
        <end position="27"/>
    </location>
</feature>
<feature type="compositionally biased region" description="Basic residues" evidence="1">
    <location>
        <begin position="1"/>
        <end position="10"/>
    </location>
</feature>
<proteinExistence type="predicted"/>
<evidence type="ECO:0000256" key="1">
    <source>
        <dbReference type="SAM" id="MobiDB-lite"/>
    </source>
</evidence>
<name>A0A7C4EV81_9BACT</name>
<organism evidence="2">
    <name type="scientific">Desulfomonile tiedjei</name>
    <dbReference type="NCBI Taxonomy" id="2358"/>
    <lineage>
        <taxon>Bacteria</taxon>
        <taxon>Pseudomonadati</taxon>
        <taxon>Thermodesulfobacteriota</taxon>
        <taxon>Desulfomonilia</taxon>
        <taxon>Desulfomonilales</taxon>
        <taxon>Desulfomonilaceae</taxon>
        <taxon>Desulfomonile</taxon>
    </lineage>
</organism>
<dbReference type="AlphaFoldDB" id="A0A7C4EV81"/>
<feature type="region of interest" description="Disordered" evidence="1">
    <location>
        <begin position="50"/>
        <end position="71"/>
    </location>
</feature>
<evidence type="ECO:0000313" key="2">
    <source>
        <dbReference type="EMBL" id="HGH61812.1"/>
    </source>
</evidence>
<protein>
    <submittedName>
        <fullName evidence="2">Uncharacterized protein</fullName>
    </submittedName>
</protein>
<reference evidence="2" key="1">
    <citation type="journal article" date="2020" name="mSystems">
        <title>Genome- and Community-Level Interaction Insights into Carbon Utilization and Element Cycling Functions of Hydrothermarchaeota in Hydrothermal Sediment.</title>
        <authorList>
            <person name="Zhou Z."/>
            <person name="Liu Y."/>
            <person name="Xu W."/>
            <person name="Pan J."/>
            <person name="Luo Z.H."/>
            <person name="Li M."/>
        </authorList>
    </citation>
    <scope>NUCLEOTIDE SEQUENCE [LARGE SCALE GENOMIC DNA]</scope>
    <source>
        <strain evidence="2">SpSt-769</strain>
    </source>
</reference>
<comment type="caution">
    <text evidence="2">The sequence shown here is derived from an EMBL/GenBank/DDBJ whole genome shotgun (WGS) entry which is preliminary data.</text>
</comment>
<sequence length="125" mass="14875">MATQRVKKTPTLKTAGPRATYTPYAADRTNQDRIAQLQIERLRQLLDMERQRSAAEQEEKQRQREQQLDRETRWRRLMQKAALAYKVGKFGAGWTWEDDAWADRLGVDLGYLKPWDRKYTVKYGR</sequence>